<accession>A0AAV3YH24</accession>
<keyword evidence="2" id="KW-1185">Reference proteome</keyword>
<dbReference type="Proteomes" id="UP000735302">
    <property type="component" value="Unassembled WGS sequence"/>
</dbReference>
<name>A0AAV3YH24_9GAST</name>
<protein>
    <submittedName>
        <fullName evidence="1">Uncharacterized protein</fullName>
    </submittedName>
</protein>
<evidence type="ECO:0000313" key="2">
    <source>
        <dbReference type="Proteomes" id="UP000735302"/>
    </source>
</evidence>
<comment type="caution">
    <text evidence="1">The sequence shown here is derived from an EMBL/GenBank/DDBJ whole genome shotgun (WGS) entry which is preliminary data.</text>
</comment>
<evidence type="ECO:0000313" key="1">
    <source>
        <dbReference type="EMBL" id="GFN81323.1"/>
    </source>
</evidence>
<dbReference type="EMBL" id="BLXT01000921">
    <property type="protein sequence ID" value="GFN81323.1"/>
    <property type="molecule type" value="Genomic_DNA"/>
</dbReference>
<dbReference type="AlphaFoldDB" id="A0AAV3YH24"/>
<reference evidence="1 2" key="1">
    <citation type="journal article" date="2021" name="Elife">
        <title>Chloroplast acquisition without the gene transfer in kleptoplastic sea slugs, Plakobranchus ocellatus.</title>
        <authorList>
            <person name="Maeda T."/>
            <person name="Takahashi S."/>
            <person name="Yoshida T."/>
            <person name="Shimamura S."/>
            <person name="Takaki Y."/>
            <person name="Nagai Y."/>
            <person name="Toyoda A."/>
            <person name="Suzuki Y."/>
            <person name="Arimoto A."/>
            <person name="Ishii H."/>
            <person name="Satoh N."/>
            <person name="Nishiyama T."/>
            <person name="Hasebe M."/>
            <person name="Maruyama T."/>
            <person name="Minagawa J."/>
            <person name="Obokata J."/>
            <person name="Shigenobu S."/>
        </authorList>
    </citation>
    <scope>NUCLEOTIDE SEQUENCE [LARGE SCALE GENOMIC DNA]</scope>
</reference>
<organism evidence="1 2">
    <name type="scientific">Plakobranchus ocellatus</name>
    <dbReference type="NCBI Taxonomy" id="259542"/>
    <lineage>
        <taxon>Eukaryota</taxon>
        <taxon>Metazoa</taxon>
        <taxon>Spiralia</taxon>
        <taxon>Lophotrochozoa</taxon>
        <taxon>Mollusca</taxon>
        <taxon>Gastropoda</taxon>
        <taxon>Heterobranchia</taxon>
        <taxon>Euthyneura</taxon>
        <taxon>Panpulmonata</taxon>
        <taxon>Sacoglossa</taxon>
        <taxon>Placobranchoidea</taxon>
        <taxon>Plakobranchidae</taxon>
        <taxon>Plakobranchus</taxon>
    </lineage>
</organism>
<gene>
    <name evidence="1" type="ORF">PoB_000782900</name>
</gene>
<proteinExistence type="predicted"/>
<sequence>MKDFHVEQAAFITLGDYLSGYGLATSIAAAGVASSRLAVFPQGISCHQDKTCKGDYSSPTLTQILRVKSSIKAPRWLVEVRNCKHSTKIRVDVVLNLESTVLQFVRFLRTDQVVCSPQAAAQFPS</sequence>